<dbReference type="EMBL" id="CM037158">
    <property type="protein sequence ID" value="KAH7850700.1"/>
    <property type="molecule type" value="Genomic_DNA"/>
</dbReference>
<organism evidence="1 2">
    <name type="scientific">Vaccinium darrowii</name>
    <dbReference type="NCBI Taxonomy" id="229202"/>
    <lineage>
        <taxon>Eukaryota</taxon>
        <taxon>Viridiplantae</taxon>
        <taxon>Streptophyta</taxon>
        <taxon>Embryophyta</taxon>
        <taxon>Tracheophyta</taxon>
        <taxon>Spermatophyta</taxon>
        <taxon>Magnoliopsida</taxon>
        <taxon>eudicotyledons</taxon>
        <taxon>Gunneridae</taxon>
        <taxon>Pentapetalae</taxon>
        <taxon>asterids</taxon>
        <taxon>Ericales</taxon>
        <taxon>Ericaceae</taxon>
        <taxon>Vaccinioideae</taxon>
        <taxon>Vaccinieae</taxon>
        <taxon>Vaccinium</taxon>
    </lineage>
</organism>
<keyword evidence="2" id="KW-1185">Reference proteome</keyword>
<reference evidence="1 2" key="1">
    <citation type="journal article" date="2021" name="Hortic Res">
        <title>High-quality reference genome and annotation aids understanding of berry development for evergreen blueberry (Vaccinium darrowii).</title>
        <authorList>
            <person name="Yu J."/>
            <person name="Hulse-Kemp A.M."/>
            <person name="Babiker E."/>
            <person name="Staton M."/>
        </authorList>
    </citation>
    <scope>NUCLEOTIDE SEQUENCE [LARGE SCALE GENOMIC DNA]</scope>
    <source>
        <strain evidence="2">cv. NJ 8807/NJ 8810</strain>
        <tissue evidence="1">Young leaf</tissue>
    </source>
</reference>
<comment type="caution">
    <text evidence="1">The sequence shown here is derived from an EMBL/GenBank/DDBJ whole genome shotgun (WGS) entry which is preliminary data.</text>
</comment>
<name>A0ACB7YBF2_9ERIC</name>
<protein>
    <submittedName>
        <fullName evidence="1">Uncharacterized protein</fullName>
    </submittedName>
</protein>
<sequence length="161" mass="18007">MEDEWEDMNLASLRPDPTRTSNFNFQEFLTRPLTSTNPQTNTTTHVGAGYTSPESPLPPPPATALSLNSCPGHPFGFPFRPDPFFQAQPSFPNGPESLNVDPFDGLASSCSRIAESEVRNTGDRRNKRMIKNRESAARSRARKQEWISLFSLFLMLTCLVT</sequence>
<evidence type="ECO:0000313" key="2">
    <source>
        <dbReference type="Proteomes" id="UP000828048"/>
    </source>
</evidence>
<evidence type="ECO:0000313" key="1">
    <source>
        <dbReference type="EMBL" id="KAH7850700.1"/>
    </source>
</evidence>
<gene>
    <name evidence="1" type="ORF">Vadar_001755</name>
</gene>
<proteinExistence type="predicted"/>
<accession>A0ACB7YBF2</accession>
<dbReference type="Proteomes" id="UP000828048">
    <property type="component" value="Chromosome 8"/>
</dbReference>